<dbReference type="AlphaFoldDB" id="B9FYL2"/>
<protein>
    <submittedName>
        <fullName evidence="2">Uncharacterized protein</fullName>
    </submittedName>
</protein>
<reference evidence="2" key="1">
    <citation type="journal article" date="2005" name="PLoS Biol.">
        <title>The genomes of Oryza sativa: a history of duplications.</title>
        <authorList>
            <person name="Yu J."/>
            <person name="Wang J."/>
            <person name="Lin W."/>
            <person name="Li S."/>
            <person name="Li H."/>
            <person name="Zhou J."/>
            <person name="Ni P."/>
            <person name="Dong W."/>
            <person name="Hu S."/>
            <person name="Zeng C."/>
            <person name="Zhang J."/>
            <person name="Zhang Y."/>
            <person name="Li R."/>
            <person name="Xu Z."/>
            <person name="Li S."/>
            <person name="Li X."/>
            <person name="Zheng H."/>
            <person name="Cong L."/>
            <person name="Lin L."/>
            <person name="Yin J."/>
            <person name="Geng J."/>
            <person name="Li G."/>
            <person name="Shi J."/>
            <person name="Liu J."/>
            <person name="Lv H."/>
            <person name="Li J."/>
            <person name="Wang J."/>
            <person name="Deng Y."/>
            <person name="Ran L."/>
            <person name="Shi X."/>
            <person name="Wang X."/>
            <person name="Wu Q."/>
            <person name="Li C."/>
            <person name="Ren X."/>
            <person name="Wang J."/>
            <person name="Wang X."/>
            <person name="Li D."/>
            <person name="Liu D."/>
            <person name="Zhang X."/>
            <person name="Ji Z."/>
            <person name="Zhao W."/>
            <person name="Sun Y."/>
            <person name="Zhang Z."/>
            <person name="Bao J."/>
            <person name="Han Y."/>
            <person name="Dong L."/>
            <person name="Ji J."/>
            <person name="Chen P."/>
            <person name="Wu S."/>
            <person name="Liu J."/>
            <person name="Xiao Y."/>
            <person name="Bu D."/>
            <person name="Tan J."/>
            <person name="Yang L."/>
            <person name="Ye C."/>
            <person name="Zhang J."/>
            <person name="Xu J."/>
            <person name="Zhou Y."/>
            <person name="Yu Y."/>
            <person name="Zhang B."/>
            <person name="Zhuang S."/>
            <person name="Wei H."/>
            <person name="Liu B."/>
            <person name="Lei M."/>
            <person name="Yu H."/>
            <person name="Li Y."/>
            <person name="Xu H."/>
            <person name="Wei S."/>
            <person name="He X."/>
            <person name="Fang L."/>
            <person name="Zhang Z."/>
            <person name="Zhang Y."/>
            <person name="Huang X."/>
            <person name="Su Z."/>
            <person name="Tong W."/>
            <person name="Li J."/>
            <person name="Tong Z."/>
            <person name="Li S."/>
            <person name="Ye J."/>
            <person name="Wang L."/>
            <person name="Fang L."/>
            <person name="Lei T."/>
            <person name="Chen C."/>
            <person name="Chen H."/>
            <person name="Xu Z."/>
            <person name="Li H."/>
            <person name="Huang H."/>
            <person name="Zhang F."/>
            <person name="Xu H."/>
            <person name="Li N."/>
            <person name="Zhao C."/>
            <person name="Li S."/>
            <person name="Dong L."/>
            <person name="Huang Y."/>
            <person name="Li L."/>
            <person name="Xi Y."/>
            <person name="Qi Q."/>
            <person name="Li W."/>
            <person name="Zhang B."/>
            <person name="Hu W."/>
            <person name="Zhang Y."/>
            <person name="Tian X."/>
            <person name="Jiao Y."/>
            <person name="Liang X."/>
            <person name="Jin J."/>
            <person name="Gao L."/>
            <person name="Zheng W."/>
            <person name="Hao B."/>
            <person name="Liu S."/>
            <person name="Wang W."/>
            <person name="Yuan L."/>
            <person name="Cao M."/>
            <person name="McDermott J."/>
            <person name="Samudrala R."/>
            <person name="Wang J."/>
            <person name="Wong G.K."/>
            <person name="Yang H."/>
        </authorList>
    </citation>
    <scope>NUCLEOTIDE SEQUENCE [LARGE SCALE GENOMIC DNA]</scope>
</reference>
<feature type="compositionally biased region" description="Basic and acidic residues" evidence="1">
    <location>
        <begin position="18"/>
        <end position="40"/>
    </location>
</feature>
<name>B9FYL2_ORYSJ</name>
<dbReference type="Proteomes" id="UP000007752">
    <property type="component" value="Chromosome 8"/>
</dbReference>
<reference evidence="2" key="2">
    <citation type="submission" date="2008-12" db="EMBL/GenBank/DDBJ databases">
        <title>Improved gene annotation of the rice (Oryza sativa) genomes.</title>
        <authorList>
            <person name="Wang J."/>
            <person name="Li R."/>
            <person name="Fan W."/>
            <person name="Huang Q."/>
            <person name="Zhang J."/>
            <person name="Zhou Y."/>
            <person name="Hu Y."/>
            <person name="Zi S."/>
            <person name="Li J."/>
            <person name="Ni P."/>
            <person name="Zheng H."/>
            <person name="Zhang Y."/>
            <person name="Zhao M."/>
            <person name="Hao Q."/>
            <person name="McDermott J."/>
            <person name="Samudrala R."/>
            <person name="Kristiansen K."/>
            <person name="Wong G.K.-S."/>
        </authorList>
    </citation>
    <scope>NUCLEOTIDE SEQUENCE</scope>
</reference>
<sequence length="232" mass="24667">MPRCGERYLAGVAWELGRTEDASLAGERKALPTGREERLLRPSPPPNLRRPRRPPIWTGRDSPAAPPPDPCLLSSRGHTNPRSMPTELAGRTAPRSMPTELAGRATIAAREARGRATSPLGHPAAVEEGGNIRRQRGRGAQGRASHAASPPGHVAAVARWKEEGEGGDGQGYELEVAPPHRPVNPPWWKKGKRETSSAAPLSALFGAGELRWAQANPGSVAGGKNRGDQASD</sequence>
<dbReference type="EMBL" id="CM000145">
    <property type="protein sequence ID" value="EEE69163.1"/>
    <property type="molecule type" value="Genomic_DNA"/>
</dbReference>
<accession>B9FYL2</accession>
<gene>
    <name evidence="2" type="ORF">OsJ_28323</name>
</gene>
<evidence type="ECO:0000313" key="2">
    <source>
        <dbReference type="EMBL" id="EEE69163.1"/>
    </source>
</evidence>
<organism evidence="2">
    <name type="scientific">Oryza sativa subsp. japonica</name>
    <name type="common">Rice</name>
    <dbReference type="NCBI Taxonomy" id="39947"/>
    <lineage>
        <taxon>Eukaryota</taxon>
        <taxon>Viridiplantae</taxon>
        <taxon>Streptophyta</taxon>
        <taxon>Embryophyta</taxon>
        <taxon>Tracheophyta</taxon>
        <taxon>Spermatophyta</taxon>
        <taxon>Magnoliopsida</taxon>
        <taxon>Liliopsida</taxon>
        <taxon>Poales</taxon>
        <taxon>Poaceae</taxon>
        <taxon>BOP clade</taxon>
        <taxon>Oryzoideae</taxon>
        <taxon>Oryzeae</taxon>
        <taxon>Oryzinae</taxon>
        <taxon>Oryza</taxon>
        <taxon>Oryza sativa</taxon>
    </lineage>
</organism>
<feature type="region of interest" description="Disordered" evidence="1">
    <location>
        <begin position="18"/>
        <end position="194"/>
    </location>
</feature>
<proteinExistence type="predicted"/>
<evidence type="ECO:0000256" key="1">
    <source>
        <dbReference type="SAM" id="MobiDB-lite"/>
    </source>
</evidence>